<sequence>MKRPFSLTHLASLMFLVWSHCLLPPETSASPYKSNQLGIRSAALASQKRKCVPTKKMKAINKPGRRRVRLQKASGESSRPAPSSIIKFKTL</sequence>
<protein>
    <recommendedName>
        <fullName evidence="5">Secreted protein</fullName>
    </recommendedName>
</protein>
<proteinExistence type="predicted"/>
<evidence type="ECO:0000313" key="3">
    <source>
        <dbReference type="EMBL" id="KAF1852124.1"/>
    </source>
</evidence>
<evidence type="ECO:0000256" key="2">
    <source>
        <dbReference type="SAM" id="SignalP"/>
    </source>
</evidence>
<dbReference type="GeneID" id="63849971"/>
<feature type="signal peptide" evidence="2">
    <location>
        <begin position="1"/>
        <end position="29"/>
    </location>
</feature>
<dbReference type="Proteomes" id="UP000800039">
    <property type="component" value="Unassembled WGS sequence"/>
</dbReference>
<comment type="caution">
    <text evidence="3">The sequence shown here is derived from an EMBL/GenBank/DDBJ whole genome shotgun (WGS) entry which is preliminary data.</text>
</comment>
<dbReference type="EMBL" id="ML976614">
    <property type="protein sequence ID" value="KAF1852124.1"/>
    <property type="molecule type" value="Genomic_DNA"/>
</dbReference>
<name>A0A9P4LFI9_9PLEO</name>
<accession>A0A9P4LFI9</accession>
<evidence type="ECO:0000313" key="4">
    <source>
        <dbReference type="Proteomes" id="UP000800039"/>
    </source>
</evidence>
<feature type="region of interest" description="Disordered" evidence="1">
    <location>
        <begin position="63"/>
        <end position="91"/>
    </location>
</feature>
<feature type="chain" id="PRO_5040507783" description="Secreted protein" evidence="2">
    <location>
        <begin position="30"/>
        <end position="91"/>
    </location>
</feature>
<dbReference type="RefSeq" id="XP_040794687.1">
    <property type="nucleotide sequence ID" value="XM_040932720.1"/>
</dbReference>
<gene>
    <name evidence="3" type="ORF">K460DRAFT_362890</name>
</gene>
<evidence type="ECO:0000256" key="1">
    <source>
        <dbReference type="SAM" id="MobiDB-lite"/>
    </source>
</evidence>
<reference evidence="3" key="1">
    <citation type="submission" date="2020-01" db="EMBL/GenBank/DDBJ databases">
        <authorList>
            <consortium name="DOE Joint Genome Institute"/>
            <person name="Haridas S."/>
            <person name="Albert R."/>
            <person name="Binder M."/>
            <person name="Bloem J."/>
            <person name="Labutti K."/>
            <person name="Salamov A."/>
            <person name="Andreopoulos B."/>
            <person name="Baker S.E."/>
            <person name="Barry K."/>
            <person name="Bills G."/>
            <person name="Bluhm B.H."/>
            <person name="Cannon C."/>
            <person name="Castanera R."/>
            <person name="Culley D.E."/>
            <person name="Daum C."/>
            <person name="Ezra D."/>
            <person name="Gonzalez J.B."/>
            <person name="Henrissat B."/>
            <person name="Kuo A."/>
            <person name="Liang C."/>
            <person name="Lipzen A."/>
            <person name="Lutzoni F."/>
            <person name="Magnuson J."/>
            <person name="Mondo S."/>
            <person name="Nolan M."/>
            <person name="Ohm R."/>
            <person name="Pangilinan J."/>
            <person name="Park H.-J."/>
            <person name="Ramirez L."/>
            <person name="Alfaro M."/>
            <person name="Sun H."/>
            <person name="Tritt A."/>
            <person name="Yoshinaga Y."/>
            <person name="Zwiers L.-H."/>
            <person name="Turgeon B.G."/>
            <person name="Goodwin S.B."/>
            <person name="Spatafora J.W."/>
            <person name="Crous P.W."/>
            <person name="Grigoriev I.V."/>
        </authorList>
    </citation>
    <scope>NUCLEOTIDE SEQUENCE</scope>
    <source>
        <strain evidence="3">CBS 394.84</strain>
    </source>
</reference>
<keyword evidence="2" id="KW-0732">Signal</keyword>
<keyword evidence="4" id="KW-1185">Reference proteome</keyword>
<evidence type="ECO:0008006" key="5">
    <source>
        <dbReference type="Google" id="ProtNLM"/>
    </source>
</evidence>
<organism evidence="3 4">
    <name type="scientific">Cucurbitaria berberidis CBS 394.84</name>
    <dbReference type="NCBI Taxonomy" id="1168544"/>
    <lineage>
        <taxon>Eukaryota</taxon>
        <taxon>Fungi</taxon>
        <taxon>Dikarya</taxon>
        <taxon>Ascomycota</taxon>
        <taxon>Pezizomycotina</taxon>
        <taxon>Dothideomycetes</taxon>
        <taxon>Pleosporomycetidae</taxon>
        <taxon>Pleosporales</taxon>
        <taxon>Pleosporineae</taxon>
        <taxon>Cucurbitariaceae</taxon>
        <taxon>Cucurbitaria</taxon>
    </lineage>
</organism>
<dbReference type="AlphaFoldDB" id="A0A9P4LFI9"/>